<sequence length="79" mass="8916">MGDAYKTPSGFSQDPSGLITPERLRRPSAEIQITGSVDGDMFKTLIEDLSKMDDFMSEQRVMGEVLKKEMEVKILLTYL</sequence>
<protein>
    <submittedName>
        <fullName evidence="2">Uncharacterized protein</fullName>
    </submittedName>
</protein>
<gene>
    <name evidence="2" type="ORF">GX656_02810</name>
</gene>
<evidence type="ECO:0000256" key="1">
    <source>
        <dbReference type="SAM" id="MobiDB-lite"/>
    </source>
</evidence>
<evidence type="ECO:0000313" key="2">
    <source>
        <dbReference type="EMBL" id="NLD25548.1"/>
    </source>
</evidence>
<organism evidence="2 3">
    <name type="scientific">Candidatus Dojkabacteria bacterium</name>
    <dbReference type="NCBI Taxonomy" id="2099670"/>
    <lineage>
        <taxon>Bacteria</taxon>
        <taxon>Candidatus Dojkabacteria</taxon>
    </lineage>
</organism>
<reference evidence="2 3" key="1">
    <citation type="journal article" date="2020" name="Biotechnol. Biofuels">
        <title>New insights from the biogas microbiome by comprehensive genome-resolved metagenomics of nearly 1600 species originating from multiple anaerobic digesters.</title>
        <authorList>
            <person name="Campanaro S."/>
            <person name="Treu L."/>
            <person name="Rodriguez-R L.M."/>
            <person name="Kovalovszki A."/>
            <person name="Ziels R.M."/>
            <person name="Maus I."/>
            <person name="Zhu X."/>
            <person name="Kougias P.G."/>
            <person name="Basile A."/>
            <person name="Luo G."/>
            <person name="Schluter A."/>
            <person name="Konstantinidis K.T."/>
            <person name="Angelidaki I."/>
        </authorList>
    </citation>
    <scope>NUCLEOTIDE SEQUENCE [LARGE SCALE GENOMIC DNA]</scope>
    <source>
        <strain evidence="2">AS06rmzACSIP_65</strain>
    </source>
</reference>
<dbReference type="AlphaFoldDB" id="A0A847CZZ4"/>
<comment type="caution">
    <text evidence="2">The sequence shown here is derived from an EMBL/GenBank/DDBJ whole genome shotgun (WGS) entry which is preliminary data.</text>
</comment>
<dbReference type="EMBL" id="JAAZBX010000010">
    <property type="protein sequence ID" value="NLD25548.1"/>
    <property type="molecule type" value="Genomic_DNA"/>
</dbReference>
<proteinExistence type="predicted"/>
<dbReference type="Proteomes" id="UP000545876">
    <property type="component" value="Unassembled WGS sequence"/>
</dbReference>
<name>A0A847CZZ4_9BACT</name>
<evidence type="ECO:0000313" key="3">
    <source>
        <dbReference type="Proteomes" id="UP000545876"/>
    </source>
</evidence>
<accession>A0A847CZZ4</accession>
<feature type="region of interest" description="Disordered" evidence="1">
    <location>
        <begin position="1"/>
        <end position="25"/>
    </location>
</feature>